<feature type="region of interest" description="Disordered" evidence="1">
    <location>
        <begin position="184"/>
        <end position="224"/>
    </location>
</feature>
<gene>
    <name evidence="2" type="ORF">OC842_005871</name>
</gene>
<evidence type="ECO:0000313" key="3">
    <source>
        <dbReference type="Proteomes" id="UP001176521"/>
    </source>
</evidence>
<comment type="caution">
    <text evidence="2">The sequence shown here is derived from an EMBL/GenBank/DDBJ whole genome shotgun (WGS) entry which is preliminary data.</text>
</comment>
<proteinExistence type="predicted"/>
<organism evidence="2 3">
    <name type="scientific">Tilletia horrida</name>
    <dbReference type="NCBI Taxonomy" id="155126"/>
    <lineage>
        <taxon>Eukaryota</taxon>
        <taxon>Fungi</taxon>
        <taxon>Dikarya</taxon>
        <taxon>Basidiomycota</taxon>
        <taxon>Ustilaginomycotina</taxon>
        <taxon>Exobasidiomycetes</taxon>
        <taxon>Tilletiales</taxon>
        <taxon>Tilletiaceae</taxon>
        <taxon>Tilletia</taxon>
    </lineage>
</organism>
<dbReference type="EMBL" id="JAPDMQ010000457">
    <property type="protein sequence ID" value="KAK0524309.1"/>
    <property type="molecule type" value="Genomic_DNA"/>
</dbReference>
<evidence type="ECO:0000313" key="2">
    <source>
        <dbReference type="EMBL" id="KAK0524309.1"/>
    </source>
</evidence>
<name>A0AAN6G6Y2_9BASI</name>
<feature type="compositionally biased region" description="Basic and acidic residues" evidence="1">
    <location>
        <begin position="1"/>
        <end position="13"/>
    </location>
</feature>
<dbReference type="Proteomes" id="UP001176521">
    <property type="component" value="Unassembled WGS sequence"/>
</dbReference>
<feature type="region of interest" description="Disordered" evidence="1">
    <location>
        <begin position="1"/>
        <end position="21"/>
    </location>
</feature>
<feature type="region of interest" description="Disordered" evidence="1">
    <location>
        <begin position="249"/>
        <end position="333"/>
    </location>
</feature>
<feature type="region of interest" description="Disordered" evidence="1">
    <location>
        <begin position="91"/>
        <end position="139"/>
    </location>
</feature>
<dbReference type="AlphaFoldDB" id="A0AAN6G6Y2"/>
<evidence type="ECO:0000256" key="1">
    <source>
        <dbReference type="SAM" id="MobiDB-lite"/>
    </source>
</evidence>
<feature type="compositionally biased region" description="Low complexity" evidence="1">
    <location>
        <begin position="129"/>
        <end position="139"/>
    </location>
</feature>
<accession>A0AAN6G6Y2</accession>
<protein>
    <submittedName>
        <fullName evidence="2">Uncharacterized protein</fullName>
    </submittedName>
</protein>
<sequence>MDPAHEPAKEERAPSGSSTAAVLFPPPSTLEHISSAFNVEPVHDLILAECGLAQAFRHYEEATRRMGLVPNWQQVLQRHVGLGFEDEGGSLSAAAGSGASESSPLVVAQAEQSTKMADSQRDLEPASPPTGAALASAPTALTASSAITRAWPMMDKSDGASTIFYSTKRSPAAYSSAPDCIMPCPEQVQEASPDPPEPASRHFVAPASPQRAPEIPNLKRQEDTAADDNGVAYYLRSFKTGYELRPSAHSTASSAPLAGPSTQHSSVSPKKRTAKVSGIRTRPEAPSRSPSKGGPVCKAPPARAAASPASSQPTQQTKRSCGQCGRDSTGDSWRKSRLNRSRWLCSSCYHREAWQLKKEKIQALKMIDDGSLYDSIESSSDGDADVLLAQRR</sequence>
<keyword evidence="3" id="KW-1185">Reference proteome</keyword>
<feature type="compositionally biased region" description="Low complexity" evidence="1">
    <location>
        <begin position="91"/>
        <end position="103"/>
    </location>
</feature>
<feature type="compositionally biased region" description="Polar residues" evidence="1">
    <location>
        <begin position="249"/>
        <end position="268"/>
    </location>
</feature>
<reference evidence="2" key="1">
    <citation type="journal article" date="2023" name="PhytoFront">
        <title>Draft Genome Resources of Seven Strains of Tilletia horrida, Causal Agent of Kernel Smut of Rice.</title>
        <authorList>
            <person name="Khanal S."/>
            <person name="Antony Babu S."/>
            <person name="Zhou X.G."/>
        </authorList>
    </citation>
    <scope>NUCLEOTIDE SEQUENCE</scope>
    <source>
        <strain evidence="2">TX3</strain>
    </source>
</reference>
<feature type="compositionally biased region" description="Low complexity" evidence="1">
    <location>
        <begin position="299"/>
        <end position="311"/>
    </location>
</feature>